<dbReference type="EMBL" id="BARU01026827">
    <property type="protein sequence ID" value="GAH67292.1"/>
    <property type="molecule type" value="Genomic_DNA"/>
</dbReference>
<accession>X1HD11</accession>
<gene>
    <name evidence="1" type="ORF">S03H2_43051</name>
</gene>
<dbReference type="Gene3D" id="3.40.109.40">
    <property type="match status" value="1"/>
</dbReference>
<name>X1HD11_9ZZZZ</name>
<dbReference type="GO" id="GO:0008705">
    <property type="term" value="F:methionine synthase activity"/>
    <property type="evidence" value="ECO:0007669"/>
    <property type="project" value="InterPro"/>
</dbReference>
<dbReference type="InterPro" id="IPR037010">
    <property type="entry name" value="VitB12-dep_Met_synth_activ_sf"/>
</dbReference>
<dbReference type="SUPFAM" id="SSF56507">
    <property type="entry name" value="Methionine synthase activation domain-like"/>
    <property type="match status" value="1"/>
</dbReference>
<evidence type="ECO:0000313" key="1">
    <source>
        <dbReference type="EMBL" id="GAH67292.1"/>
    </source>
</evidence>
<protein>
    <submittedName>
        <fullName evidence="1">Uncharacterized protein</fullName>
    </submittedName>
</protein>
<sequence length="133" mass="14413">MPIVRDIPLNLQTREVLRRSGIKEDSKLKSEMETLIGKLLASVNDEHLLEPAVGYEIYPITDVGYQQLSLEGNTVLHGSALSSVLSPAKELAVFVCTIGGKLEEKVTDYFSKSEPLRGLLLDGIGSASVDALT</sequence>
<reference evidence="1" key="1">
    <citation type="journal article" date="2014" name="Front. Microbiol.">
        <title>High frequency of phylogenetically diverse reductive dehalogenase-homologous genes in deep subseafloor sedimentary metagenomes.</title>
        <authorList>
            <person name="Kawai M."/>
            <person name="Futagami T."/>
            <person name="Toyoda A."/>
            <person name="Takaki Y."/>
            <person name="Nishi S."/>
            <person name="Hori S."/>
            <person name="Arai W."/>
            <person name="Tsubouchi T."/>
            <person name="Morono Y."/>
            <person name="Uchiyama I."/>
            <person name="Ito T."/>
            <person name="Fujiyama A."/>
            <person name="Inagaki F."/>
            <person name="Takami H."/>
        </authorList>
    </citation>
    <scope>NUCLEOTIDE SEQUENCE</scope>
    <source>
        <strain evidence="1">Expedition CK06-06</strain>
    </source>
</reference>
<comment type="caution">
    <text evidence="1">The sequence shown here is derived from an EMBL/GenBank/DDBJ whole genome shotgun (WGS) entry which is preliminary data.</text>
</comment>
<organism evidence="1">
    <name type="scientific">marine sediment metagenome</name>
    <dbReference type="NCBI Taxonomy" id="412755"/>
    <lineage>
        <taxon>unclassified sequences</taxon>
        <taxon>metagenomes</taxon>
        <taxon>ecological metagenomes</taxon>
    </lineage>
</organism>
<proteinExistence type="predicted"/>
<dbReference type="AlphaFoldDB" id="X1HD11"/>